<dbReference type="Pfam" id="PF00583">
    <property type="entry name" value="Acetyltransf_1"/>
    <property type="match status" value="1"/>
</dbReference>
<dbReference type="Proteomes" id="UP001597221">
    <property type="component" value="Unassembled WGS sequence"/>
</dbReference>
<evidence type="ECO:0000313" key="2">
    <source>
        <dbReference type="EMBL" id="MFD1608782.1"/>
    </source>
</evidence>
<dbReference type="SUPFAM" id="SSF55729">
    <property type="entry name" value="Acyl-CoA N-acyltransferases (Nat)"/>
    <property type="match status" value="1"/>
</dbReference>
<organism evidence="2 3">
    <name type="scientific">Oceanobacillus luteolus</name>
    <dbReference type="NCBI Taxonomy" id="1274358"/>
    <lineage>
        <taxon>Bacteria</taxon>
        <taxon>Bacillati</taxon>
        <taxon>Bacillota</taxon>
        <taxon>Bacilli</taxon>
        <taxon>Bacillales</taxon>
        <taxon>Bacillaceae</taxon>
        <taxon>Oceanobacillus</taxon>
    </lineage>
</organism>
<dbReference type="EC" id="2.3.-.-" evidence="2"/>
<protein>
    <submittedName>
        <fullName evidence="2">GNAT family N-acetyltransferase</fullName>
        <ecNumber evidence="2">2.3.-.-</ecNumber>
    </submittedName>
</protein>
<evidence type="ECO:0000313" key="3">
    <source>
        <dbReference type="Proteomes" id="UP001597221"/>
    </source>
</evidence>
<accession>A0ABW4HUH2</accession>
<reference evidence="3" key="1">
    <citation type="journal article" date="2019" name="Int. J. Syst. Evol. Microbiol.">
        <title>The Global Catalogue of Microorganisms (GCM) 10K type strain sequencing project: providing services to taxonomists for standard genome sequencing and annotation.</title>
        <authorList>
            <consortium name="The Broad Institute Genomics Platform"/>
            <consortium name="The Broad Institute Genome Sequencing Center for Infectious Disease"/>
            <person name="Wu L."/>
            <person name="Ma J."/>
        </authorList>
    </citation>
    <scope>NUCLEOTIDE SEQUENCE [LARGE SCALE GENOMIC DNA]</scope>
    <source>
        <strain evidence="3">CGMCC 1.12376</strain>
    </source>
</reference>
<dbReference type="Gene3D" id="3.40.630.30">
    <property type="match status" value="1"/>
</dbReference>
<keyword evidence="2" id="KW-0012">Acyltransferase</keyword>
<gene>
    <name evidence="2" type="ORF">ACFSBH_14245</name>
</gene>
<evidence type="ECO:0000259" key="1">
    <source>
        <dbReference type="PROSITE" id="PS51186"/>
    </source>
</evidence>
<dbReference type="PROSITE" id="PS51186">
    <property type="entry name" value="GNAT"/>
    <property type="match status" value="1"/>
</dbReference>
<keyword evidence="3" id="KW-1185">Reference proteome</keyword>
<feature type="domain" description="N-acetyltransferase" evidence="1">
    <location>
        <begin position="5"/>
        <end position="158"/>
    </location>
</feature>
<comment type="caution">
    <text evidence="2">The sequence shown here is derived from an EMBL/GenBank/DDBJ whole genome shotgun (WGS) entry which is preliminary data.</text>
</comment>
<dbReference type="InterPro" id="IPR000182">
    <property type="entry name" value="GNAT_dom"/>
</dbReference>
<dbReference type="EMBL" id="JBHUDE010000132">
    <property type="protein sequence ID" value="MFD1608782.1"/>
    <property type="molecule type" value="Genomic_DNA"/>
</dbReference>
<name>A0ABW4HUH2_9BACI</name>
<keyword evidence="2" id="KW-0808">Transferase</keyword>
<sequence>MIRTMAIRRLHGEDLELFKDMNTGIEDDYVLRVFDQLTEGNNRLFGLFINDQIAVIGGFTLFKKRYAMLGRLRTDRRFRGQNLATELNRYLIKEAFHIDGIDWVGANTQEDNFPAKRVLKKLGLTPLTALHGAWTDNLSSLSNDQEQWQEVYNKDEKKDWIQGAIIDTNYIFPYACYYPFPTSWELFNGDELDHWRFFENKQRTRFFILKTDQKKHHYLHLVYPWNDLHLQTGIWETTQSVYEDIVKENPNEQTYIWVDLTKEAASQLPKNHSFTLPSPWVLHGITKEKWERMN</sequence>
<dbReference type="GO" id="GO:0016746">
    <property type="term" value="F:acyltransferase activity"/>
    <property type="evidence" value="ECO:0007669"/>
    <property type="project" value="UniProtKB-KW"/>
</dbReference>
<dbReference type="InterPro" id="IPR016181">
    <property type="entry name" value="Acyl_CoA_acyltransferase"/>
</dbReference>
<proteinExistence type="predicted"/>